<comment type="caution">
    <text evidence="2">The sequence shown here is derived from an EMBL/GenBank/DDBJ whole genome shotgun (WGS) entry which is preliminary data.</text>
</comment>
<keyword evidence="3" id="KW-1185">Reference proteome</keyword>
<dbReference type="AlphaFoldDB" id="A8NZ96"/>
<feature type="compositionally biased region" description="Basic residues" evidence="1">
    <location>
        <begin position="846"/>
        <end position="866"/>
    </location>
</feature>
<dbReference type="GeneID" id="6014196"/>
<feature type="region of interest" description="Disordered" evidence="1">
    <location>
        <begin position="513"/>
        <end position="866"/>
    </location>
</feature>
<feature type="compositionally biased region" description="Low complexity" evidence="1">
    <location>
        <begin position="740"/>
        <end position="758"/>
    </location>
</feature>
<dbReference type="EMBL" id="AACS02000006">
    <property type="protein sequence ID" value="EAU84182.2"/>
    <property type="molecule type" value="Genomic_DNA"/>
</dbReference>
<feature type="compositionally biased region" description="Pro residues" evidence="1">
    <location>
        <begin position="671"/>
        <end position="681"/>
    </location>
</feature>
<evidence type="ECO:0000256" key="1">
    <source>
        <dbReference type="SAM" id="MobiDB-lite"/>
    </source>
</evidence>
<dbReference type="KEGG" id="cci:CC1G_13090"/>
<reference evidence="2 3" key="1">
    <citation type="journal article" date="2010" name="Proc. Natl. Acad. Sci. U.S.A.">
        <title>Insights into evolution of multicellular fungi from the assembled chromosomes of the mushroom Coprinopsis cinerea (Coprinus cinereus).</title>
        <authorList>
            <person name="Stajich J.E."/>
            <person name="Wilke S.K."/>
            <person name="Ahren D."/>
            <person name="Au C.H."/>
            <person name="Birren B.W."/>
            <person name="Borodovsky M."/>
            <person name="Burns C."/>
            <person name="Canback B."/>
            <person name="Casselton L.A."/>
            <person name="Cheng C.K."/>
            <person name="Deng J."/>
            <person name="Dietrich F.S."/>
            <person name="Fargo D.C."/>
            <person name="Farman M.L."/>
            <person name="Gathman A.C."/>
            <person name="Goldberg J."/>
            <person name="Guigo R."/>
            <person name="Hoegger P.J."/>
            <person name="Hooker J.B."/>
            <person name="Huggins A."/>
            <person name="James T.Y."/>
            <person name="Kamada T."/>
            <person name="Kilaru S."/>
            <person name="Kodira C."/>
            <person name="Kues U."/>
            <person name="Kupfer D."/>
            <person name="Kwan H.S."/>
            <person name="Lomsadze A."/>
            <person name="Li W."/>
            <person name="Lilly W.W."/>
            <person name="Ma L.J."/>
            <person name="Mackey A.J."/>
            <person name="Manning G."/>
            <person name="Martin F."/>
            <person name="Muraguchi H."/>
            <person name="Natvig D.O."/>
            <person name="Palmerini H."/>
            <person name="Ramesh M.A."/>
            <person name="Rehmeyer C.J."/>
            <person name="Roe B.A."/>
            <person name="Shenoy N."/>
            <person name="Stanke M."/>
            <person name="Ter-Hovhannisyan V."/>
            <person name="Tunlid A."/>
            <person name="Velagapudi R."/>
            <person name="Vision T.J."/>
            <person name="Zeng Q."/>
            <person name="Zolan M.E."/>
            <person name="Pukkila P.J."/>
        </authorList>
    </citation>
    <scope>NUCLEOTIDE SEQUENCE [LARGE SCALE GENOMIC DNA]</scope>
    <source>
        <strain evidence="3">Okayama-7 / 130 / ATCC MYA-4618 / FGSC 9003</strain>
    </source>
</reference>
<dbReference type="InParanoid" id="A8NZ96"/>
<proteinExistence type="predicted"/>
<feature type="compositionally biased region" description="Low complexity" evidence="1">
    <location>
        <begin position="682"/>
        <end position="692"/>
    </location>
</feature>
<feature type="compositionally biased region" description="Polar residues" evidence="1">
    <location>
        <begin position="584"/>
        <end position="594"/>
    </location>
</feature>
<dbReference type="VEuPathDB" id="FungiDB:CC1G_13090"/>
<dbReference type="RefSeq" id="XP_001837635.2">
    <property type="nucleotide sequence ID" value="XM_001837583.2"/>
</dbReference>
<gene>
    <name evidence="2" type="ORF">CC1G_13090</name>
</gene>
<evidence type="ECO:0000313" key="2">
    <source>
        <dbReference type="EMBL" id="EAU84182.2"/>
    </source>
</evidence>
<feature type="compositionally biased region" description="Pro residues" evidence="1">
    <location>
        <begin position="729"/>
        <end position="739"/>
    </location>
</feature>
<feature type="compositionally biased region" description="Acidic residues" evidence="1">
    <location>
        <begin position="181"/>
        <end position="220"/>
    </location>
</feature>
<feature type="compositionally biased region" description="Low complexity" evidence="1">
    <location>
        <begin position="646"/>
        <end position="656"/>
    </location>
</feature>
<feature type="compositionally biased region" description="Low complexity" evidence="1">
    <location>
        <begin position="699"/>
        <end position="714"/>
    </location>
</feature>
<dbReference type="Proteomes" id="UP000001861">
    <property type="component" value="Unassembled WGS sequence"/>
</dbReference>
<name>A8NZ96_COPC7</name>
<feature type="region of interest" description="Disordered" evidence="1">
    <location>
        <begin position="147"/>
        <end position="220"/>
    </location>
</feature>
<sequence>MTSATQSSRGQNLKAYSLSVTQTAYLKTKLEAYRMKRKRKDDRKGRGLVVKEACRRLKEDWEAMTELEMSPELEKRMKRAVNKWFEENIKYERGPTKKPWGMRWTARLVFQYERSRAIGFLAKLMAQSPAPELPDLRELLDDEDEVIPPEAIRPEQADYVPSGPDEDEDEESIGLSTQGGNEDEGGEEEEEEEEVEEEEEEDQGEEERVGDDEEEQDEDEALLTRAKMLSDQLDPSVKPFAKYQTATSLLFNALTPDEVAYYRNKARTWLAMGPPLAERRRVAERFLRSRIFDFIVGLMNDMNARVYLLVGFEKMDGSRRSFDVEFNKELRGCEKSFKETNPAECATLKGRWDVWVEEAFNAQEGADPNAAMDSSSASKGRPLWTLELDEHGRPLLPPWSSKGSLQPAVWLRHVLRSYLTRYYVLASGSDPLPSVFPLGKQRPSVPWTPMGKEYRRYVDEEYFPENVPFRDPWDIDSLPLRILYQHLWKRQQDPNITTPFLWKAVLERTKGGATRPKAANFPRQMGTYVPPPSTEGRRKGQYVEVDTDEGSVSDDSEDDLRDLNPQPIRVAPSPSPDPEDLQEITFNRPLSSSPVPEDMQGIDLEPIVVPRRPPSSSPEMEGTRSMSSSPIREDIRGISAEPTVTSSRSPSSSPEPDVLSMIIQTSAPTISPRPPRSPPRSPSHSRSPSGSHSRSRSAEPTVTPSRSPSSSPEPDVLSMIIQTSAPTISPRPPRSPPRSPSHSRSQSGSHSRSRSSSPEQDELTQIAPPRSSIRSREPEDLGEGSQRVASTNRRPPSSKRMLEGLAVLSVGELDTPRQTRKRVREEENDALPQAKKGSTGGNSGSRGKRGGGSKSTSRVRTRGRNK</sequence>
<accession>A8NZ96</accession>
<dbReference type="HOGENOM" id="CLU_330937_0_0_1"/>
<protein>
    <submittedName>
        <fullName evidence="2">Uncharacterized protein</fullName>
    </submittedName>
</protein>
<organism evidence="2 3">
    <name type="scientific">Coprinopsis cinerea (strain Okayama-7 / 130 / ATCC MYA-4618 / FGSC 9003)</name>
    <name type="common">Inky cap fungus</name>
    <name type="synonym">Hormographiella aspergillata</name>
    <dbReference type="NCBI Taxonomy" id="240176"/>
    <lineage>
        <taxon>Eukaryota</taxon>
        <taxon>Fungi</taxon>
        <taxon>Dikarya</taxon>
        <taxon>Basidiomycota</taxon>
        <taxon>Agaricomycotina</taxon>
        <taxon>Agaricomycetes</taxon>
        <taxon>Agaricomycetidae</taxon>
        <taxon>Agaricales</taxon>
        <taxon>Agaricineae</taxon>
        <taxon>Psathyrellaceae</taxon>
        <taxon>Coprinopsis</taxon>
    </lineage>
</organism>
<evidence type="ECO:0000313" key="3">
    <source>
        <dbReference type="Proteomes" id="UP000001861"/>
    </source>
</evidence>
<dbReference type="OrthoDB" id="3066480at2759"/>
<feature type="compositionally biased region" description="Acidic residues" evidence="1">
    <location>
        <begin position="545"/>
        <end position="560"/>
    </location>
</feature>